<evidence type="ECO:0000313" key="4">
    <source>
        <dbReference type="EMBL" id="RMC21364.1"/>
    </source>
</evidence>
<dbReference type="EMBL" id="QRBI01000093">
    <property type="protein sequence ID" value="RMC21364.1"/>
    <property type="molecule type" value="Genomic_DNA"/>
</dbReference>
<dbReference type="InterPro" id="IPR045345">
    <property type="entry name" value="Gag_p24_C"/>
</dbReference>
<proteinExistence type="predicted"/>
<dbReference type="InterPro" id="IPR021109">
    <property type="entry name" value="Peptidase_aspartic_dom_sf"/>
</dbReference>
<reference evidence="4 5" key="1">
    <citation type="submission" date="2018-07" db="EMBL/GenBank/DDBJ databases">
        <title>A high quality draft genome assembly of the barn swallow (H. rustica rustica).</title>
        <authorList>
            <person name="Formenti G."/>
            <person name="Chiara M."/>
            <person name="Poveda L."/>
            <person name="Francoijs K.-J."/>
            <person name="Bonisoli-Alquati A."/>
            <person name="Canova L."/>
            <person name="Gianfranceschi L."/>
            <person name="Horner D.S."/>
            <person name="Saino N."/>
        </authorList>
    </citation>
    <scope>NUCLEOTIDE SEQUENCE [LARGE SCALE GENOMIC DNA]</scope>
    <source>
        <strain evidence="4">Chelidonia</strain>
        <tissue evidence="4">Blood</tissue>
    </source>
</reference>
<feature type="region of interest" description="Disordered" evidence="2">
    <location>
        <begin position="331"/>
        <end position="353"/>
    </location>
</feature>
<dbReference type="GO" id="GO:0016032">
    <property type="term" value="P:viral process"/>
    <property type="evidence" value="ECO:0007669"/>
    <property type="project" value="InterPro"/>
</dbReference>
<dbReference type="Pfam" id="PF00607">
    <property type="entry name" value="Gag_p24"/>
    <property type="match status" value="1"/>
</dbReference>
<dbReference type="SUPFAM" id="SSF50630">
    <property type="entry name" value="Acid proteases"/>
    <property type="match status" value="1"/>
</dbReference>
<evidence type="ECO:0000313" key="5">
    <source>
        <dbReference type="Proteomes" id="UP000269221"/>
    </source>
</evidence>
<dbReference type="InterPro" id="IPR008916">
    <property type="entry name" value="Retrov_capsid_C"/>
</dbReference>
<dbReference type="InterPro" id="IPR050195">
    <property type="entry name" value="Primate_lentivir_Gag_pol-like"/>
</dbReference>
<dbReference type="InterPro" id="IPR029054">
    <property type="entry name" value="dUTPase-like"/>
</dbReference>
<evidence type="ECO:0000256" key="2">
    <source>
        <dbReference type="SAM" id="MobiDB-lite"/>
    </source>
</evidence>
<dbReference type="AlphaFoldDB" id="A0A3M0LBS2"/>
<organism evidence="4 5">
    <name type="scientific">Hirundo rustica rustica</name>
    <dbReference type="NCBI Taxonomy" id="333673"/>
    <lineage>
        <taxon>Eukaryota</taxon>
        <taxon>Metazoa</taxon>
        <taxon>Chordata</taxon>
        <taxon>Craniata</taxon>
        <taxon>Vertebrata</taxon>
        <taxon>Euteleostomi</taxon>
        <taxon>Archelosauria</taxon>
        <taxon>Archosauria</taxon>
        <taxon>Dinosauria</taxon>
        <taxon>Saurischia</taxon>
        <taxon>Theropoda</taxon>
        <taxon>Coelurosauria</taxon>
        <taxon>Aves</taxon>
        <taxon>Neognathae</taxon>
        <taxon>Neoaves</taxon>
        <taxon>Telluraves</taxon>
        <taxon>Australaves</taxon>
        <taxon>Passeriformes</taxon>
        <taxon>Sylvioidea</taxon>
        <taxon>Hirundinidae</taxon>
        <taxon>Hirundo</taxon>
    </lineage>
</organism>
<dbReference type="SUPFAM" id="SSF51283">
    <property type="entry name" value="dUTPase-like"/>
    <property type="match status" value="1"/>
</dbReference>
<dbReference type="Gene3D" id="2.40.70.10">
    <property type="entry name" value="Acid Proteases"/>
    <property type="match status" value="1"/>
</dbReference>
<dbReference type="OrthoDB" id="9900537at2759"/>
<evidence type="ECO:0000259" key="3">
    <source>
        <dbReference type="PROSITE" id="PS50175"/>
    </source>
</evidence>
<dbReference type="Gene3D" id="2.70.40.10">
    <property type="match status" value="1"/>
</dbReference>
<dbReference type="InterPro" id="IPR018061">
    <property type="entry name" value="Retropepsins"/>
</dbReference>
<feature type="domain" description="Peptidase A2" evidence="3">
    <location>
        <begin position="509"/>
        <end position="551"/>
    </location>
</feature>
<dbReference type="Gene3D" id="1.10.375.10">
    <property type="entry name" value="Human Immunodeficiency Virus Type 1 Capsid Protein"/>
    <property type="match status" value="1"/>
</dbReference>
<sequence>MRFWGDMKAKVEEMGDCDSAHHPLEGRDGFSSPASAAGTVISGGVEVLPSQASAPVPVEYKGWDLAGAAAFPGGYQAFPVVRGATHNTHQVLSWKALMDLQDKPVEYDIFESKWTQLAGRVVAQNTALGQQDPRCGIGTDELLGMGDFDDLKRQVALDSLVLDQCQKRGMAALVQTIEMAAPTESFVTVVQGAEEPFLQFAERLTASVERQVEDLNARLLLLKHLARSNCNAEYRKIIEALPGDPSVSQMAQACAKVGTTGCKVAAVATALQPSWTGPQGRQRKQGHAQDSIKQGKKVQRVTTPLFLCGWCGRPNHNANVCKATVHANGQPLSSSGNGKGSKGETRSDTIFSPSSGADGGLLGRLTASTCGSAGLDVCTAATVVLDSYGVHKVPLDAFGPVGEGMSAFLMGRSSATAQGIIVHLGLIDADFTGQIYAMVSTPTPPGHYPRRDQTCSTCAFQVFCSQSRELVAGRRQLWIYWAASASLDFCPDKVCTLSIPGVTLSEICLRRLLDTGADITILSLAAWPPEWPLDLVQTSVAGLAGTARNAT</sequence>
<accession>A0A3M0LBS2</accession>
<keyword evidence="5" id="KW-1185">Reference proteome</keyword>
<comment type="caution">
    <text evidence="4">The sequence shown here is derived from an EMBL/GenBank/DDBJ whole genome shotgun (WGS) entry which is preliminary data.</text>
</comment>
<dbReference type="InterPro" id="IPR008919">
    <property type="entry name" value="Retrov_capsid_N"/>
</dbReference>
<dbReference type="PANTHER" id="PTHR40389:SF3">
    <property type="entry name" value="IGE-BINDING PROTEIN"/>
    <property type="match status" value="1"/>
</dbReference>
<gene>
    <name evidence="4" type="ORF">DUI87_02226</name>
</gene>
<dbReference type="Proteomes" id="UP000269221">
    <property type="component" value="Unassembled WGS sequence"/>
</dbReference>
<dbReference type="Pfam" id="PF19317">
    <property type="entry name" value="Gag_p24_C"/>
    <property type="match status" value="1"/>
</dbReference>
<feature type="region of interest" description="Disordered" evidence="2">
    <location>
        <begin position="274"/>
        <end position="297"/>
    </location>
</feature>
<keyword evidence="1" id="KW-0378">Hydrolase</keyword>
<dbReference type="Pfam" id="PF00077">
    <property type="entry name" value="RVP"/>
    <property type="match status" value="1"/>
</dbReference>
<dbReference type="Pfam" id="PF00692">
    <property type="entry name" value="dUTPase"/>
    <property type="match status" value="1"/>
</dbReference>
<dbReference type="Gene3D" id="1.10.1200.30">
    <property type="match status" value="1"/>
</dbReference>
<name>A0A3M0LBS2_HIRRU</name>
<dbReference type="GO" id="GO:0006508">
    <property type="term" value="P:proteolysis"/>
    <property type="evidence" value="ECO:0007669"/>
    <property type="project" value="InterPro"/>
</dbReference>
<dbReference type="SUPFAM" id="SSF47353">
    <property type="entry name" value="Retrovirus capsid dimerization domain-like"/>
    <property type="match status" value="1"/>
</dbReference>
<dbReference type="PROSITE" id="PS50175">
    <property type="entry name" value="ASP_PROT_RETROV"/>
    <property type="match status" value="1"/>
</dbReference>
<dbReference type="InterPro" id="IPR036157">
    <property type="entry name" value="dUTPase-like_sf"/>
</dbReference>
<protein>
    <recommendedName>
        <fullName evidence="3">Peptidase A2 domain-containing protein</fullName>
    </recommendedName>
</protein>
<evidence type="ECO:0000256" key="1">
    <source>
        <dbReference type="ARBA" id="ARBA00022801"/>
    </source>
</evidence>
<dbReference type="PANTHER" id="PTHR40389">
    <property type="entry name" value="ENDOGENOUS RETROVIRUS GROUP K MEMBER 24 GAG POLYPROTEIN-RELATED"/>
    <property type="match status" value="1"/>
</dbReference>
<dbReference type="InterPro" id="IPR001995">
    <property type="entry name" value="Peptidase_A2_cat"/>
</dbReference>
<dbReference type="GO" id="GO:0004190">
    <property type="term" value="F:aspartic-type endopeptidase activity"/>
    <property type="evidence" value="ECO:0007669"/>
    <property type="project" value="InterPro"/>
</dbReference>